<evidence type="ECO:0000313" key="2">
    <source>
        <dbReference type="EMBL" id="THG30350.1"/>
    </source>
</evidence>
<feature type="transmembrane region" description="Helical" evidence="1">
    <location>
        <begin position="70"/>
        <end position="92"/>
    </location>
</feature>
<dbReference type="GO" id="GO:0004519">
    <property type="term" value="F:endonuclease activity"/>
    <property type="evidence" value="ECO:0007669"/>
    <property type="project" value="UniProtKB-KW"/>
</dbReference>
<name>A0A4S4FJL9_9MICO</name>
<dbReference type="EMBL" id="SSSN01000013">
    <property type="protein sequence ID" value="THG30613.1"/>
    <property type="molecule type" value="Genomic_DNA"/>
</dbReference>
<dbReference type="EMBL" id="SSSN01000014">
    <property type="protein sequence ID" value="THG30350.1"/>
    <property type="molecule type" value="Genomic_DNA"/>
</dbReference>
<keyword evidence="3" id="KW-0255">Endonuclease</keyword>
<keyword evidence="3" id="KW-0540">Nuclease</keyword>
<dbReference type="Proteomes" id="UP000307380">
    <property type="component" value="Unassembled WGS sequence"/>
</dbReference>
<feature type="transmembrane region" description="Helical" evidence="1">
    <location>
        <begin position="21"/>
        <end position="45"/>
    </location>
</feature>
<reference evidence="3 4" key="1">
    <citation type="submission" date="2019-04" db="EMBL/GenBank/DDBJ databases">
        <authorList>
            <person name="Jiang L."/>
        </authorList>
    </citation>
    <scope>NUCLEOTIDE SEQUENCE [LARGE SCALE GENOMIC DNA]</scope>
    <source>
        <strain evidence="3 4">YIM 131861</strain>
    </source>
</reference>
<evidence type="ECO:0000313" key="4">
    <source>
        <dbReference type="Proteomes" id="UP000307380"/>
    </source>
</evidence>
<comment type="caution">
    <text evidence="3">The sequence shown here is derived from an EMBL/GenBank/DDBJ whole genome shotgun (WGS) entry which is preliminary data.</text>
</comment>
<dbReference type="AlphaFoldDB" id="A0A4S4FJL9"/>
<organism evidence="3 4">
    <name type="scientific">Orlajensenia flava</name>
    <dbReference type="NCBI Taxonomy" id="2565934"/>
    <lineage>
        <taxon>Bacteria</taxon>
        <taxon>Bacillati</taxon>
        <taxon>Actinomycetota</taxon>
        <taxon>Actinomycetes</taxon>
        <taxon>Micrococcales</taxon>
        <taxon>Microbacteriaceae</taxon>
        <taxon>Orlajensenia</taxon>
    </lineage>
</organism>
<keyword evidence="4" id="KW-1185">Reference proteome</keyword>
<sequence>MSSAPYRRIIRRETHSPRTTAVIIVVILLILGLAYAGTEIILAMLTRPALLLAPTDAGTSLAKLPTLQPVAGVIAAGVVLAILGLILIVLALTPGRLAKHEMVWDDRAVVVDNGVIAAAIANRICEQTGLSRDQVTVSVTHRTVQADLRPGGRLTLDEAAIRSVMDTELAGYQLTPKVSTRVRVDKRERVS</sequence>
<keyword evidence="1" id="KW-0472">Membrane</keyword>
<accession>A0A4S4FJL9</accession>
<keyword evidence="1" id="KW-0812">Transmembrane</keyword>
<keyword evidence="3" id="KW-0378">Hydrolase</keyword>
<protein>
    <submittedName>
        <fullName evidence="3">DNA/RNA endonuclease G</fullName>
    </submittedName>
</protein>
<evidence type="ECO:0000313" key="3">
    <source>
        <dbReference type="EMBL" id="THG30613.1"/>
    </source>
</evidence>
<proteinExistence type="predicted"/>
<dbReference type="OrthoDB" id="5126451at2"/>
<gene>
    <name evidence="3" type="ORF">E6C70_14715</name>
    <name evidence="2" type="ORF">E6C70_14995</name>
</gene>
<evidence type="ECO:0000256" key="1">
    <source>
        <dbReference type="SAM" id="Phobius"/>
    </source>
</evidence>
<dbReference type="RefSeq" id="WP_136425312.1">
    <property type="nucleotide sequence ID" value="NZ_SSSN01000013.1"/>
</dbReference>
<keyword evidence="1" id="KW-1133">Transmembrane helix</keyword>